<evidence type="ECO:0000256" key="1">
    <source>
        <dbReference type="SAM" id="MobiDB-lite"/>
    </source>
</evidence>
<evidence type="ECO:0000313" key="2">
    <source>
        <dbReference type="EMBL" id="TNN35391.1"/>
    </source>
</evidence>
<keyword evidence="3" id="KW-1185">Reference proteome</keyword>
<dbReference type="EMBL" id="SRLO01001776">
    <property type="protein sequence ID" value="TNN35391.1"/>
    <property type="molecule type" value="Genomic_DNA"/>
</dbReference>
<evidence type="ECO:0000313" key="3">
    <source>
        <dbReference type="Proteomes" id="UP000314294"/>
    </source>
</evidence>
<accession>A0A4Z2F3Q0</accession>
<protein>
    <submittedName>
        <fullName evidence="2">Uncharacterized protein</fullName>
    </submittedName>
</protein>
<feature type="region of interest" description="Disordered" evidence="1">
    <location>
        <begin position="27"/>
        <end position="83"/>
    </location>
</feature>
<name>A0A4Z2F3Q0_9TELE</name>
<feature type="compositionally biased region" description="Gly residues" evidence="1">
    <location>
        <begin position="57"/>
        <end position="81"/>
    </location>
</feature>
<dbReference type="Proteomes" id="UP000314294">
    <property type="component" value="Unassembled WGS sequence"/>
</dbReference>
<organism evidence="2 3">
    <name type="scientific">Liparis tanakae</name>
    <name type="common">Tanaka's snailfish</name>
    <dbReference type="NCBI Taxonomy" id="230148"/>
    <lineage>
        <taxon>Eukaryota</taxon>
        <taxon>Metazoa</taxon>
        <taxon>Chordata</taxon>
        <taxon>Craniata</taxon>
        <taxon>Vertebrata</taxon>
        <taxon>Euteleostomi</taxon>
        <taxon>Actinopterygii</taxon>
        <taxon>Neopterygii</taxon>
        <taxon>Teleostei</taxon>
        <taxon>Neoteleostei</taxon>
        <taxon>Acanthomorphata</taxon>
        <taxon>Eupercaria</taxon>
        <taxon>Perciformes</taxon>
        <taxon>Cottioidei</taxon>
        <taxon>Cottales</taxon>
        <taxon>Liparidae</taxon>
        <taxon>Liparis</taxon>
    </lineage>
</organism>
<dbReference type="AlphaFoldDB" id="A0A4Z2F3Q0"/>
<sequence>MAPRGAVRQVRLHSCCSAATDHVLPTVMSGGVNRGQEGSGGVNRGQDGSTGVNRGQEGTGGVNRGQEGTGGVNMGQQGSGGVNRASSCLPVAPLVACWGAWPLDVKRLLSCCVSTGSVQHVTHTRGAGDGEPRSAAEARVLGPCWAPPRRSLHTLRGLAARGGGPSKEIHVHGTGPHRRLRVNHAAPLAL</sequence>
<proteinExistence type="predicted"/>
<gene>
    <name evidence="2" type="ORF">EYF80_054447</name>
</gene>
<reference evidence="2 3" key="1">
    <citation type="submission" date="2019-03" db="EMBL/GenBank/DDBJ databases">
        <title>First draft genome of Liparis tanakae, snailfish: a comprehensive survey of snailfish specific genes.</title>
        <authorList>
            <person name="Kim W."/>
            <person name="Song I."/>
            <person name="Jeong J.-H."/>
            <person name="Kim D."/>
            <person name="Kim S."/>
            <person name="Ryu S."/>
            <person name="Song J.Y."/>
            <person name="Lee S.K."/>
        </authorList>
    </citation>
    <scope>NUCLEOTIDE SEQUENCE [LARGE SCALE GENOMIC DNA]</scope>
    <source>
        <tissue evidence="2">Muscle</tissue>
    </source>
</reference>
<comment type="caution">
    <text evidence="2">The sequence shown here is derived from an EMBL/GenBank/DDBJ whole genome shotgun (WGS) entry which is preliminary data.</text>
</comment>